<reference evidence="9" key="2">
    <citation type="submission" date="2008-08" db="EMBL/GenBank/DDBJ databases">
        <authorList>
            <consortium name="Diatom Consortium"/>
            <person name="Grigoriev I."/>
            <person name="Grimwood J."/>
            <person name="Kuo A."/>
            <person name="Otillar R.P."/>
            <person name="Salamov A."/>
            <person name="Detter J.C."/>
            <person name="Lindquist E."/>
            <person name="Shapiro H."/>
            <person name="Lucas S."/>
            <person name="Glavina del Rio T."/>
            <person name="Pitluck S."/>
            <person name="Rokhsar D."/>
            <person name="Bowler C."/>
        </authorList>
    </citation>
    <scope>GENOME REANNOTATION</scope>
    <source>
        <strain evidence="9">CCAP 1055/1</strain>
    </source>
</reference>
<evidence type="ECO:0000256" key="5">
    <source>
        <dbReference type="ARBA" id="ARBA00023204"/>
    </source>
</evidence>
<dbReference type="PaxDb" id="2850-Phatr13221"/>
<dbReference type="RefSeq" id="XP_002185645.1">
    <property type="nucleotide sequence ID" value="XM_002185609.1"/>
</dbReference>
<dbReference type="PANTHER" id="PTHR12749:SF0">
    <property type="entry name" value="DNA EXCISION REPAIR PROTEIN ERCC-1"/>
    <property type="match status" value="1"/>
</dbReference>
<organism evidence="8 9">
    <name type="scientific">Phaeodactylum tricornutum (strain CCAP 1055/1)</name>
    <dbReference type="NCBI Taxonomy" id="556484"/>
    <lineage>
        <taxon>Eukaryota</taxon>
        <taxon>Sar</taxon>
        <taxon>Stramenopiles</taxon>
        <taxon>Ochrophyta</taxon>
        <taxon>Bacillariophyta</taxon>
        <taxon>Bacillariophyceae</taxon>
        <taxon>Bacillariophycidae</taxon>
        <taxon>Naviculales</taxon>
        <taxon>Phaeodactylaceae</taxon>
        <taxon>Phaeodactylum</taxon>
    </lineage>
</organism>
<dbReference type="STRING" id="556484.B5Y3F7"/>
<dbReference type="InParanoid" id="B5Y3F7"/>
<dbReference type="PANTHER" id="PTHR12749">
    <property type="entry name" value="EXCISION REPAIR CROSS-COMPLEMENTING 1 ERCC1"/>
    <property type="match status" value="1"/>
</dbReference>
<evidence type="ECO:0000256" key="3">
    <source>
        <dbReference type="ARBA" id="ARBA00022763"/>
    </source>
</evidence>
<dbReference type="GO" id="GO:0006302">
    <property type="term" value="P:double-strand break repair"/>
    <property type="evidence" value="ECO:0007669"/>
    <property type="project" value="UniProtKB-ARBA"/>
</dbReference>
<evidence type="ECO:0000256" key="4">
    <source>
        <dbReference type="ARBA" id="ARBA00023125"/>
    </source>
</evidence>
<comment type="subcellular location">
    <subcellularLocation>
        <location evidence="1">Nucleus</location>
    </subcellularLocation>
</comment>
<dbReference type="HOGENOM" id="CLU_726600_0_0_1"/>
<keyword evidence="3" id="KW-0227">DNA damage</keyword>
<gene>
    <name evidence="8" type="ORF">PHATR_13221</name>
</gene>
<proteinExistence type="inferred from homology"/>
<dbReference type="KEGG" id="pti:PHATR_13221"/>
<dbReference type="GO" id="GO:0070522">
    <property type="term" value="C:ERCC4-ERCC1 complex"/>
    <property type="evidence" value="ECO:0007669"/>
    <property type="project" value="TreeGrafter"/>
</dbReference>
<accession>B5Y3F7</accession>
<evidence type="ECO:0000313" key="8">
    <source>
        <dbReference type="EMBL" id="ACI65115.1"/>
    </source>
</evidence>
<dbReference type="GO" id="GO:0003697">
    <property type="term" value="F:single-stranded DNA binding"/>
    <property type="evidence" value="ECO:0007669"/>
    <property type="project" value="TreeGrafter"/>
</dbReference>
<dbReference type="SUPFAM" id="SSF47781">
    <property type="entry name" value="RuvA domain 2-like"/>
    <property type="match status" value="1"/>
</dbReference>
<feature type="domain" description="ERCC1-like central" evidence="7">
    <location>
        <begin position="15"/>
        <end position="127"/>
    </location>
</feature>
<dbReference type="Pfam" id="PF03834">
    <property type="entry name" value="Rad10"/>
    <property type="match status" value="1"/>
</dbReference>
<dbReference type="InterPro" id="IPR047260">
    <property type="entry name" value="ERCC1-like_central_dom"/>
</dbReference>
<dbReference type="InterPro" id="IPR004579">
    <property type="entry name" value="ERCC1/RAD10/SWI10"/>
</dbReference>
<dbReference type="FunCoup" id="B5Y3F7">
    <property type="interactions" value="172"/>
</dbReference>
<dbReference type="EMBL" id="CP001141">
    <property type="protein sequence ID" value="ACI65115.1"/>
    <property type="molecule type" value="Genomic_DNA"/>
</dbReference>
<dbReference type="GO" id="GO:0006312">
    <property type="term" value="P:mitotic recombination"/>
    <property type="evidence" value="ECO:0007669"/>
    <property type="project" value="TreeGrafter"/>
</dbReference>
<dbReference type="InterPro" id="IPR011335">
    <property type="entry name" value="Restrct_endonuc-II-like"/>
</dbReference>
<feature type="non-terminal residue" evidence="8">
    <location>
        <position position="208"/>
    </location>
</feature>
<comment type="similarity">
    <text evidence="2">Belongs to the ERCC1/RAD10/SWI10 family.</text>
</comment>
<evidence type="ECO:0000259" key="7">
    <source>
        <dbReference type="Pfam" id="PF03834"/>
    </source>
</evidence>
<name>B5Y3F7_PHATC</name>
<dbReference type="Proteomes" id="UP000000759">
    <property type="component" value="Chromosome 11"/>
</dbReference>
<dbReference type="GeneID" id="7204414"/>
<reference evidence="8 9" key="1">
    <citation type="journal article" date="2008" name="Nature">
        <title>The Phaeodactylum genome reveals the evolutionary history of diatom genomes.</title>
        <authorList>
            <person name="Bowler C."/>
            <person name="Allen A.E."/>
            <person name="Badger J.H."/>
            <person name="Grimwood J."/>
            <person name="Jabbari K."/>
            <person name="Kuo A."/>
            <person name="Maheswari U."/>
            <person name="Martens C."/>
            <person name="Maumus F."/>
            <person name="Otillar R.P."/>
            <person name="Rayko E."/>
            <person name="Salamov A."/>
            <person name="Vandepoele K."/>
            <person name="Beszteri B."/>
            <person name="Gruber A."/>
            <person name="Heijde M."/>
            <person name="Katinka M."/>
            <person name="Mock T."/>
            <person name="Valentin K."/>
            <person name="Verret F."/>
            <person name="Berges J.A."/>
            <person name="Brownlee C."/>
            <person name="Cadoret J.P."/>
            <person name="Chiovitti A."/>
            <person name="Choi C.J."/>
            <person name="Coesel S."/>
            <person name="De Martino A."/>
            <person name="Detter J.C."/>
            <person name="Durkin C."/>
            <person name="Falciatore A."/>
            <person name="Fournet J."/>
            <person name="Haruta M."/>
            <person name="Huysman M.J."/>
            <person name="Jenkins B.D."/>
            <person name="Jiroutova K."/>
            <person name="Jorgensen R.E."/>
            <person name="Joubert Y."/>
            <person name="Kaplan A."/>
            <person name="Kroger N."/>
            <person name="Kroth P.G."/>
            <person name="La Roche J."/>
            <person name="Lindquist E."/>
            <person name="Lommer M."/>
            <person name="Martin-Jezequel V."/>
            <person name="Lopez P.J."/>
            <person name="Lucas S."/>
            <person name="Mangogna M."/>
            <person name="McGinnis K."/>
            <person name="Medlin L.K."/>
            <person name="Montsant A."/>
            <person name="Oudot-Le Secq M.P."/>
            <person name="Napoli C."/>
            <person name="Obornik M."/>
            <person name="Parker M.S."/>
            <person name="Petit J.L."/>
            <person name="Porcel B.M."/>
            <person name="Poulsen N."/>
            <person name="Robison M."/>
            <person name="Rychlewski L."/>
            <person name="Rynearson T.A."/>
            <person name="Schmutz J."/>
            <person name="Shapiro H."/>
            <person name="Siaut M."/>
            <person name="Stanley M."/>
            <person name="Sussman M.R."/>
            <person name="Taylor A.R."/>
            <person name="Vardi A."/>
            <person name="von Dassow P."/>
            <person name="Vyverman W."/>
            <person name="Willis A."/>
            <person name="Wyrwicz L.S."/>
            <person name="Rokhsar D.S."/>
            <person name="Weissenbach J."/>
            <person name="Armbrust E.V."/>
            <person name="Green B.R."/>
            <person name="Van de Peer Y."/>
            <person name="Grigoriev I.V."/>
        </authorList>
    </citation>
    <scope>NUCLEOTIDE SEQUENCE [LARGE SCALE GENOMIC DNA]</scope>
    <source>
        <strain evidence="8 9">CCAP 1055/1</strain>
    </source>
</reference>
<evidence type="ECO:0000313" key="9">
    <source>
        <dbReference type="Proteomes" id="UP000000759"/>
    </source>
</evidence>
<dbReference type="Gene3D" id="1.10.150.20">
    <property type="entry name" value="5' to 3' exonuclease, C-terminal subdomain"/>
    <property type="match status" value="1"/>
</dbReference>
<dbReference type="OrthoDB" id="10262814at2759"/>
<keyword evidence="6" id="KW-0539">Nucleus</keyword>
<keyword evidence="5" id="KW-0234">DNA repair</keyword>
<dbReference type="eggNOG" id="KOG2841">
    <property type="taxonomic scope" value="Eukaryota"/>
</dbReference>
<evidence type="ECO:0000256" key="6">
    <source>
        <dbReference type="ARBA" id="ARBA00023242"/>
    </source>
</evidence>
<dbReference type="NCBIfam" id="TIGR00597">
    <property type="entry name" value="rad10"/>
    <property type="match status" value="1"/>
</dbReference>
<dbReference type="AlphaFoldDB" id="B5Y3F7"/>
<dbReference type="GO" id="GO:0003684">
    <property type="term" value="F:damaged DNA binding"/>
    <property type="evidence" value="ECO:0007669"/>
    <property type="project" value="InterPro"/>
</dbReference>
<evidence type="ECO:0000256" key="1">
    <source>
        <dbReference type="ARBA" id="ARBA00004123"/>
    </source>
</evidence>
<dbReference type="CDD" id="cd22325">
    <property type="entry name" value="ERCC1_C-like"/>
    <property type="match status" value="1"/>
</dbReference>
<evidence type="ECO:0000256" key="2">
    <source>
        <dbReference type="ARBA" id="ARBA00008283"/>
    </source>
</evidence>
<sequence length="208" mass="23455">MSDRDHHVLLQPHVLYVSTKQRGNGVLSFIRNVPQAFSRMIPDYVMSATRCALFLSCKYHSLYPNYIHRRIAELKTDFTLRILLVLVDVEDNANVLLILNKLAVQNNLTLILAWTEEEAARYLETYKAFDGKDASIIQKKEQSHFADQVADFLGTCKGVNKTDSAQLLSQFSNVRALAAASMEEMGLVMGMGGVKVKRLHDALHKPFS</sequence>
<dbReference type="InterPro" id="IPR010994">
    <property type="entry name" value="RuvA_2-like"/>
</dbReference>
<protein>
    <recommendedName>
        <fullName evidence="7">ERCC1-like central domain-containing protein</fullName>
    </recommendedName>
</protein>
<keyword evidence="9" id="KW-1185">Reference proteome</keyword>
<dbReference type="SUPFAM" id="SSF52980">
    <property type="entry name" value="Restriction endonuclease-like"/>
    <property type="match status" value="1"/>
</dbReference>
<dbReference type="Gene3D" id="3.40.50.10130">
    <property type="match status" value="1"/>
</dbReference>
<keyword evidence="4" id="KW-0238">DNA-binding</keyword>
<dbReference type="GO" id="GO:0000110">
    <property type="term" value="C:nucleotide-excision repair factor 1 complex"/>
    <property type="evidence" value="ECO:0007669"/>
    <property type="project" value="TreeGrafter"/>
</dbReference>
<dbReference type="GO" id="GO:0070914">
    <property type="term" value="P:UV-damage excision repair"/>
    <property type="evidence" value="ECO:0007669"/>
    <property type="project" value="TreeGrafter"/>
</dbReference>
<dbReference type="FunFam" id="3.40.50.10130:FF:000001">
    <property type="entry name" value="DNA excision repair protein ERCC-1"/>
    <property type="match status" value="1"/>
</dbReference>